<evidence type="ECO:0000256" key="1">
    <source>
        <dbReference type="ARBA" id="ARBA00014472"/>
    </source>
</evidence>
<keyword evidence="2" id="KW-0032">Aminotransferase</keyword>
<reference evidence="2" key="1">
    <citation type="submission" date="2021-01" db="EMBL/GenBank/DDBJ databases">
        <title>Tabrizicola alba sp. nov. a motile alkaliphilic bacterium isolated from a soda lake.</title>
        <authorList>
            <person name="Szuroczki S."/>
            <person name="Abbaszade G."/>
            <person name="Schumann P."/>
            <person name="Toth E."/>
        </authorList>
    </citation>
    <scope>NUCLEOTIDE SEQUENCE</scope>
    <source>
        <strain evidence="2">DMG-N-6</strain>
    </source>
</reference>
<name>A0A8K0V9M8_9RHOB</name>
<dbReference type="SUPFAM" id="SSF56752">
    <property type="entry name" value="D-aminoacid aminotransferase-like PLP-dependent enzymes"/>
    <property type="match status" value="1"/>
</dbReference>
<protein>
    <recommendedName>
        <fullName evidence="1">Probable branched-chain-amino-acid aminotransferase</fullName>
    </recommendedName>
</protein>
<dbReference type="Pfam" id="PF01063">
    <property type="entry name" value="Aminotran_4"/>
    <property type="match status" value="1"/>
</dbReference>
<dbReference type="EMBL" id="JAESVN010000001">
    <property type="protein sequence ID" value="MBL4915920.1"/>
    <property type="molecule type" value="Genomic_DNA"/>
</dbReference>
<keyword evidence="2" id="KW-0808">Transferase</keyword>
<dbReference type="InterPro" id="IPR036038">
    <property type="entry name" value="Aminotransferase-like"/>
</dbReference>
<keyword evidence="3" id="KW-1185">Reference proteome</keyword>
<sequence>MGGGAVESAFRDAADVSLIETLGWTGQDFPRLALHLGRLSRSAARMGRPCNPAMAEAALRNAAPPGPARMRLLLDAVGRVTVTAADFTPAPAVWRVGLADTRLDPDDPWLTLKSTRRAVYDTARAALPAGLDEVIFLNHRDEVCEGTITSLFFDRGQGWRTPPLQSGLLPGVLRAELLAAGTLREEVLTAADLPLVRLRLGNSLRGLAPAELCPPEI</sequence>
<dbReference type="GO" id="GO:0008483">
    <property type="term" value="F:transaminase activity"/>
    <property type="evidence" value="ECO:0007669"/>
    <property type="project" value="UniProtKB-KW"/>
</dbReference>
<dbReference type="InterPro" id="IPR043132">
    <property type="entry name" value="BCAT-like_C"/>
</dbReference>
<organism evidence="2 3">
    <name type="scientific">Szabonella alba</name>
    <dbReference type="NCBI Taxonomy" id="2804194"/>
    <lineage>
        <taxon>Bacteria</taxon>
        <taxon>Pseudomonadati</taxon>
        <taxon>Pseudomonadota</taxon>
        <taxon>Alphaproteobacteria</taxon>
        <taxon>Rhodobacterales</taxon>
        <taxon>Paracoccaceae</taxon>
        <taxon>Szabonella</taxon>
    </lineage>
</organism>
<dbReference type="AlphaFoldDB" id="A0A8K0V9M8"/>
<dbReference type="Gene3D" id="3.30.470.10">
    <property type="match status" value="1"/>
</dbReference>
<gene>
    <name evidence="2" type="ORF">JL811_01695</name>
</gene>
<dbReference type="InterPro" id="IPR043131">
    <property type="entry name" value="BCAT-like_N"/>
</dbReference>
<accession>A0A8K0V9M8</accession>
<dbReference type="NCBIfam" id="NF005731">
    <property type="entry name" value="PRK07546.1-5"/>
    <property type="match status" value="1"/>
</dbReference>
<dbReference type="InterPro" id="IPR001544">
    <property type="entry name" value="Aminotrans_IV"/>
</dbReference>
<dbReference type="Gene3D" id="3.20.10.10">
    <property type="entry name" value="D-amino Acid Aminotransferase, subunit A, domain 2"/>
    <property type="match status" value="1"/>
</dbReference>
<proteinExistence type="predicted"/>
<dbReference type="Proteomes" id="UP000648908">
    <property type="component" value="Unassembled WGS sequence"/>
</dbReference>
<evidence type="ECO:0000313" key="2">
    <source>
        <dbReference type="EMBL" id="MBL4915920.1"/>
    </source>
</evidence>
<comment type="caution">
    <text evidence="2">The sequence shown here is derived from an EMBL/GenBank/DDBJ whole genome shotgun (WGS) entry which is preliminary data.</text>
</comment>
<evidence type="ECO:0000313" key="3">
    <source>
        <dbReference type="Proteomes" id="UP000648908"/>
    </source>
</evidence>
<dbReference type="NCBIfam" id="NF005729">
    <property type="entry name" value="PRK07546.1-3"/>
    <property type="match status" value="1"/>
</dbReference>